<gene>
    <name evidence="2" type="ORF">HRR80_001102</name>
</gene>
<dbReference type="EMBL" id="JAJGCB010000002">
    <property type="protein sequence ID" value="KAJ8994383.1"/>
    <property type="molecule type" value="Genomic_DNA"/>
</dbReference>
<sequence>MRPTGRPETNRSRHMSQPSEDWQSCAGSPTGWMLEAEWVELVDRGDERTIMADVEIALVDQGNGQGLFVDRCWMNGRDDIIVDHSWVVRTNQVAIARSRLGATIACGNRSLLCQATCLSDFEPAYAAFMSLIATDSSVFTCTTMADTALQMPLCLMFLLLLR</sequence>
<dbReference type="Proteomes" id="UP001161757">
    <property type="component" value="Unassembled WGS sequence"/>
</dbReference>
<evidence type="ECO:0000313" key="2">
    <source>
        <dbReference type="EMBL" id="KAJ8994383.1"/>
    </source>
</evidence>
<dbReference type="AlphaFoldDB" id="A0AAN6F006"/>
<accession>A0AAN6F006</accession>
<protein>
    <submittedName>
        <fullName evidence="2">Uncharacterized protein</fullName>
    </submittedName>
</protein>
<organism evidence="2 3">
    <name type="scientific">Exophiala dermatitidis</name>
    <name type="common">Black yeast-like fungus</name>
    <name type="synonym">Wangiella dermatitidis</name>
    <dbReference type="NCBI Taxonomy" id="5970"/>
    <lineage>
        <taxon>Eukaryota</taxon>
        <taxon>Fungi</taxon>
        <taxon>Dikarya</taxon>
        <taxon>Ascomycota</taxon>
        <taxon>Pezizomycotina</taxon>
        <taxon>Eurotiomycetes</taxon>
        <taxon>Chaetothyriomycetidae</taxon>
        <taxon>Chaetothyriales</taxon>
        <taxon>Herpotrichiellaceae</taxon>
        <taxon>Exophiala</taxon>
    </lineage>
</organism>
<feature type="region of interest" description="Disordered" evidence="1">
    <location>
        <begin position="1"/>
        <end position="26"/>
    </location>
</feature>
<comment type="caution">
    <text evidence="2">The sequence shown here is derived from an EMBL/GenBank/DDBJ whole genome shotgun (WGS) entry which is preliminary data.</text>
</comment>
<evidence type="ECO:0000313" key="3">
    <source>
        <dbReference type="Proteomes" id="UP001161757"/>
    </source>
</evidence>
<name>A0AAN6F006_EXODE</name>
<feature type="compositionally biased region" description="Polar residues" evidence="1">
    <location>
        <begin position="15"/>
        <end position="26"/>
    </location>
</feature>
<evidence type="ECO:0000256" key="1">
    <source>
        <dbReference type="SAM" id="MobiDB-lite"/>
    </source>
</evidence>
<proteinExistence type="predicted"/>
<reference evidence="2" key="1">
    <citation type="submission" date="2023-01" db="EMBL/GenBank/DDBJ databases">
        <title>Exophiala dermititidis isolated from Cystic Fibrosis Patient.</title>
        <authorList>
            <person name="Kurbessoian T."/>
            <person name="Crocker A."/>
            <person name="Murante D."/>
            <person name="Hogan D.A."/>
            <person name="Stajich J.E."/>
        </authorList>
    </citation>
    <scope>NUCLEOTIDE SEQUENCE</scope>
    <source>
        <strain evidence="2">Ex8</strain>
    </source>
</reference>